<evidence type="ECO:0000313" key="2">
    <source>
        <dbReference type="EMBL" id="MBN4067411.1"/>
    </source>
</evidence>
<keyword evidence="1" id="KW-0732">Signal</keyword>
<sequence>MKKILSLLLLLSVSTVFGTPLQDYKLDPVAVRELAAFMEIPEDEDIIVETQKRWLRPSDKERWELAELPLEKKEFVIAWAKKQGMFDRCNPGDCRYETAVILGSSTSRMTSALNYLKRIWGEGIHFNELLWLTGDRPLDARIDDMADRCDTESEAARLIWEEATDCPEKMGSLPVVFVSAPMKEEDGVVKRPSREDAVNAWLKTNPKPCRALVVSGQPFCGYDLAVLKTHLPQSFLYDVVGLEADPNSHPAAAAIILDNVARWLYQDHVRESQLREKAAA</sequence>
<gene>
    <name evidence="2" type="ORF">JYU14_04940</name>
</gene>
<evidence type="ECO:0000256" key="1">
    <source>
        <dbReference type="SAM" id="SignalP"/>
    </source>
</evidence>
<keyword evidence="3" id="KW-1185">Reference proteome</keyword>
<evidence type="ECO:0000313" key="3">
    <source>
        <dbReference type="Proteomes" id="UP000722121"/>
    </source>
</evidence>
<feature type="signal peptide" evidence="1">
    <location>
        <begin position="1"/>
        <end position="18"/>
    </location>
</feature>
<name>A0ABS3ASV2_9BACT</name>
<organism evidence="2 3">
    <name type="scientific">Simkania negevensis</name>
    <dbReference type="NCBI Taxonomy" id="83561"/>
    <lineage>
        <taxon>Bacteria</taxon>
        <taxon>Pseudomonadati</taxon>
        <taxon>Chlamydiota</taxon>
        <taxon>Chlamydiia</taxon>
        <taxon>Parachlamydiales</taxon>
        <taxon>Simkaniaceae</taxon>
        <taxon>Simkania</taxon>
    </lineage>
</organism>
<protein>
    <submittedName>
        <fullName evidence="2">Uncharacterized protein</fullName>
    </submittedName>
</protein>
<dbReference type="EMBL" id="JAFITR010000135">
    <property type="protein sequence ID" value="MBN4067411.1"/>
    <property type="molecule type" value="Genomic_DNA"/>
</dbReference>
<accession>A0ABS3ASV2</accession>
<comment type="caution">
    <text evidence="2">The sequence shown here is derived from an EMBL/GenBank/DDBJ whole genome shotgun (WGS) entry which is preliminary data.</text>
</comment>
<dbReference type="Proteomes" id="UP000722121">
    <property type="component" value="Unassembled WGS sequence"/>
</dbReference>
<proteinExistence type="predicted"/>
<feature type="chain" id="PRO_5046663399" evidence="1">
    <location>
        <begin position="19"/>
        <end position="280"/>
    </location>
</feature>
<reference evidence="2 3" key="1">
    <citation type="submission" date="2021-02" db="EMBL/GenBank/DDBJ databases">
        <title>Activity-based single-cell genomes from oceanic crustal fluid captures similar information to metagenomic and metatranscriptomic surveys with orders of magnitude less sampling.</title>
        <authorList>
            <person name="D'Angelo T.S."/>
            <person name="Orcutt B.N."/>
        </authorList>
    </citation>
    <scope>NUCLEOTIDE SEQUENCE [LARGE SCALE GENOMIC DNA]</scope>
    <source>
        <strain evidence="2">AH-315-G07</strain>
    </source>
</reference>